<dbReference type="RefSeq" id="WP_246440322.1">
    <property type="nucleotide sequence ID" value="NZ_JACHGF010000005.1"/>
</dbReference>
<dbReference type="AlphaFoldDB" id="A0A840TUG1"/>
<name>A0A840TUG1_9BACT</name>
<accession>A0A840TUG1</accession>
<comment type="caution">
    <text evidence="2">The sequence shown here is derived from an EMBL/GenBank/DDBJ whole genome shotgun (WGS) entry which is preliminary data.</text>
</comment>
<dbReference type="PROSITE" id="PS51257">
    <property type="entry name" value="PROKAR_LIPOPROTEIN"/>
    <property type="match status" value="1"/>
</dbReference>
<keyword evidence="1" id="KW-0732">Signal</keyword>
<keyword evidence="3" id="KW-1185">Reference proteome</keyword>
<protein>
    <submittedName>
        <fullName evidence="2">Uncharacterized protein</fullName>
    </submittedName>
</protein>
<feature type="signal peptide" evidence="1">
    <location>
        <begin position="1"/>
        <end position="23"/>
    </location>
</feature>
<evidence type="ECO:0000256" key="1">
    <source>
        <dbReference type="SAM" id="SignalP"/>
    </source>
</evidence>
<organism evidence="2 3">
    <name type="scientific">Rhabdobacter roseus</name>
    <dbReference type="NCBI Taxonomy" id="1655419"/>
    <lineage>
        <taxon>Bacteria</taxon>
        <taxon>Pseudomonadati</taxon>
        <taxon>Bacteroidota</taxon>
        <taxon>Cytophagia</taxon>
        <taxon>Cytophagales</taxon>
        <taxon>Cytophagaceae</taxon>
        <taxon>Rhabdobacter</taxon>
    </lineage>
</organism>
<dbReference type="EMBL" id="JACHGF010000005">
    <property type="protein sequence ID" value="MBB5285307.1"/>
    <property type="molecule type" value="Genomic_DNA"/>
</dbReference>
<proteinExistence type="predicted"/>
<feature type="chain" id="PRO_5033046651" evidence="1">
    <location>
        <begin position="24"/>
        <end position="160"/>
    </location>
</feature>
<evidence type="ECO:0000313" key="2">
    <source>
        <dbReference type="EMBL" id="MBB5285307.1"/>
    </source>
</evidence>
<reference evidence="2 3" key="1">
    <citation type="submission" date="2020-08" db="EMBL/GenBank/DDBJ databases">
        <title>Genomic Encyclopedia of Type Strains, Phase IV (KMG-IV): sequencing the most valuable type-strain genomes for metagenomic binning, comparative biology and taxonomic classification.</title>
        <authorList>
            <person name="Goeker M."/>
        </authorList>
    </citation>
    <scope>NUCLEOTIDE SEQUENCE [LARGE SCALE GENOMIC DNA]</scope>
    <source>
        <strain evidence="2 3">DSM 105074</strain>
    </source>
</reference>
<gene>
    <name evidence="2" type="ORF">HNQ92_003464</name>
</gene>
<evidence type="ECO:0000313" key="3">
    <source>
        <dbReference type="Proteomes" id="UP000557307"/>
    </source>
</evidence>
<sequence>MKKILIHCLSAACLLSTALFVTSCKVDDPFVDRVVAPVLVDIVGAPYAAPFGAEPTVTYPATDARVILTARLLELDKTNILDYTKGIDSIPVANIAMKITLRTGATLGEVTSDANGMVRLEKTWAELGVAAPRAGSNVRISWTGSYKGITFTRLSQVQAR</sequence>
<dbReference type="Proteomes" id="UP000557307">
    <property type="component" value="Unassembled WGS sequence"/>
</dbReference>